<keyword evidence="2" id="KW-0472">Membrane</keyword>
<feature type="transmembrane region" description="Helical" evidence="2">
    <location>
        <begin position="1375"/>
        <end position="1393"/>
    </location>
</feature>
<keyword evidence="2" id="KW-0812">Transmembrane</keyword>
<feature type="transmembrane region" description="Helical" evidence="2">
    <location>
        <begin position="784"/>
        <end position="801"/>
    </location>
</feature>
<feature type="transmembrane region" description="Helical" evidence="2">
    <location>
        <begin position="1349"/>
        <end position="1366"/>
    </location>
</feature>
<feature type="compositionally biased region" description="Pro residues" evidence="1">
    <location>
        <begin position="115"/>
        <end position="130"/>
    </location>
</feature>
<feature type="transmembrane region" description="Helical" evidence="2">
    <location>
        <begin position="1451"/>
        <end position="1469"/>
    </location>
</feature>
<feature type="transmembrane region" description="Helical" evidence="2">
    <location>
        <begin position="1193"/>
        <end position="1212"/>
    </location>
</feature>
<keyword evidence="2" id="KW-1133">Transmembrane helix</keyword>
<feature type="transmembrane region" description="Helical" evidence="2">
    <location>
        <begin position="617"/>
        <end position="635"/>
    </location>
</feature>
<feature type="region of interest" description="Disordered" evidence="1">
    <location>
        <begin position="1"/>
        <end position="20"/>
    </location>
</feature>
<feature type="transmembrane region" description="Helical" evidence="2">
    <location>
        <begin position="423"/>
        <end position="443"/>
    </location>
</feature>
<feature type="transmembrane region" description="Helical" evidence="2">
    <location>
        <begin position="1103"/>
        <end position="1121"/>
    </location>
</feature>
<feature type="transmembrane region" description="Helical" evidence="2">
    <location>
        <begin position="560"/>
        <end position="578"/>
    </location>
</feature>
<feature type="transmembrane region" description="Helical" evidence="2">
    <location>
        <begin position="396"/>
        <end position="417"/>
    </location>
</feature>
<feature type="transmembrane region" description="Helical" evidence="2">
    <location>
        <begin position="642"/>
        <end position="662"/>
    </location>
</feature>
<feature type="transmembrane region" description="Helical" evidence="2">
    <location>
        <begin position="693"/>
        <end position="713"/>
    </location>
</feature>
<feature type="transmembrane region" description="Helical" evidence="2">
    <location>
        <begin position="1133"/>
        <end position="1150"/>
    </location>
</feature>
<feature type="transmembrane region" description="Helical" evidence="2">
    <location>
        <begin position="187"/>
        <end position="206"/>
    </location>
</feature>
<feature type="transmembrane region" description="Helical" evidence="2">
    <location>
        <begin position="364"/>
        <end position="384"/>
    </location>
</feature>
<evidence type="ECO:0000256" key="2">
    <source>
        <dbReference type="SAM" id="Phobius"/>
    </source>
</evidence>
<gene>
    <name evidence="3" type="ORF">MalAC0309_2093</name>
</gene>
<dbReference type="NCBIfam" id="NF047321">
    <property type="entry name" value="SCO7613_CTERM"/>
    <property type="match status" value="1"/>
</dbReference>
<organism evidence="3 4">
    <name type="scientific">Microcella alkaliphila</name>
    <dbReference type="NCBI Taxonomy" id="279828"/>
    <lineage>
        <taxon>Bacteria</taxon>
        <taxon>Bacillati</taxon>
        <taxon>Actinomycetota</taxon>
        <taxon>Actinomycetes</taxon>
        <taxon>Micrococcales</taxon>
        <taxon>Microbacteriaceae</taxon>
        <taxon>Microcella</taxon>
    </lineage>
</organism>
<feature type="transmembrane region" description="Helical" evidence="2">
    <location>
        <begin position="1288"/>
        <end position="1308"/>
    </location>
</feature>
<feature type="transmembrane region" description="Helical" evidence="2">
    <location>
        <begin position="158"/>
        <end position="181"/>
    </location>
</feature>
<feature type="transmembrane region" description="Helical" evidence="2">
    <location>
        <begin position="808"/>
        <end position="824"/>
    </location>
</feature>
<reference evidence="3 4" key="2">
    <citation type="submission" date="2016-01" db="EMBL/GenBank/DDBJ databases">
        <title>Microcella alkaliphila JAM AC0309 whole genome shotgun sequence.</title>
        <authorList>
            <person name="Kurata A."/>
            <person name="Hirose Y."/>
            <person name="Kishimoto N."/>
            <person name="Kobayashi T."/>
        </authorList>
    </citation>
    <scope>NUCLEOTIDE SEQUENCE [LARGE SCALE GENOMIC DNA]</scope>
    <source>
        <strain evidence="3 4">JAM AC0309</strain>
    </source>
</reference>
<feature type="transmembrane region" description="Helical" evidence="2">
    <location>
        <begin position="1399"/>
        <end position="1418"/>
    </location>
</feature>
<feature type="transmembrane region" description="Helical" evidence="2">
    <location>
        <begin position="1250"/>
        <end position="1268"/>
    </location>
</feature>
<proteinExistence type="predicted"/>
<feature type="transmembrane region" description="Helical" evidence="2">
    <location>
        <begin position="1425"/>
        <end position="1445"/>
    </location>
</feature>
<feature type="transmembrane region" description="Helical" evidence="2">
    <location>
        <begin position="1218"/>
        <end position="1238"/>
    </location>
</feature>
<feature type="compositionally biased region" description="Low complexity" evidence="1">
    <location>
        <begin position="131"/>
        <end position="146"/>
    </location>
</feature>
<evidence type="ECO:0000313" key="3">
    <source>
        <dbReference type="EMBL" id="BAU32936.1"/>
    </source>
</evidence>
<feature type="transmembrane region" description="Helical" evidence="2">
    <location>
        <begin position="1021"/>
        <end position="1041"/>
    </location>
</feature>
<feature type="transmembrane region" description="Helical" evidence="2">
    <location>
        <begin position="1162"/>
        <end position="1181"/>
    </location>
</feature>
<dbReference type="OrthoDB" id="5096967at2"/>
<feature type="transmembrane region" description="Helical" evidence="2">
    <location>
        <begin position="1320"/>
        <end position="1343"/>
    </location>
</feature>
<feature type="transmembrane region" description="Helical" evidence="2">
    <location>
        <begin position="455"/>
        <end position="480"/>
    </location>
</feature>
<feature type="transmembrane region" description="Helical" evidence="2">
    <location>
        <begin position="884"/>
        <end position="903"/>
    </location>
</feature>
<dbReference type="RefSeq" id="WP_096422441.1">
    <property type="nucleotide sequence ID" value="NZ_AP017315.1"/>
</dbReference>
<dbReference type="InterPro" id="IPR058062">
    <property type="entry name" value="SCO7613_C"/>
</dbReference>
<dbReference type="KEGG" id="malk:MalAC0309_2093"/>
<feature type="transmembrane region" description="Helical" evidence="2">
    <location>
        <begin position="213"/>
        <end position="233"/>
    </location>
</feature>
<feature type="compositionally biased region" description="Low complexity" evidence="1">
    <location>
        <begin position="78"/>
        <end position="108"/>
    </location>
</feature>
<feature type="transmembrane region" description="Helical" evidence="2">
    <location>
        <begin position="1053"/>
        <end position="1073"/>
    </location>
</feature>
<feature type="transmembrane region" description="Helical" evidence="2">
    <location>
        <begin position="341"/>
        <end position="358"/>
    </location>
</feature>
<sequence>MRPTPAPGTASFPRSPNDLRSTEQCPACFAPLRAAVCHVCGLNLAHPLAAELASLSTTIADGLDARLRIIDRMRREPVAPAEPAQAAPAAAPTTAPPAAVARSATTAPEVREPAVAPPAPALPLPSPEPVPAAQTAAPPTAVAPPAVDERPRRSGIQIALVIVGIALLSVFALFGVIYVFIAYGVVARSVIIALASLATLVVASLLARRGLGATAEGLAALGTVILLLDAWAVRRTDVAGLGAVPETGYWGGALLVVAVIALIWARLGGHRSPLLVGANLIPAGSALLAVHLASDLPRGAAPSLAALVAAAATVVVLVAGRRAFAISHTSAVVSAAARTPLVALVVAAVAALIGVAMLSTSGWWWGTAVVIGVAFLTGLAAWLLTRTGGGTLDTVIAAALAALGSIGLLTGLTVAAAATESEAATLALALLAPATLLATADIARMRMGTDPGRPAITAAGISAAIVGALAATLALVIVLTPLGDAVASRADADRTVTSDVLGVGSLQVTAVAGLAVAIAILVAAARAAGRLGESGRALPLAAGAGLTVALTSAVMPTWWALMTCATVVSIAAALALSFRRTRGDSIGRAAVRLGFSVAAVAAALIAVSLGWAVDDSWWVGIVVALVALGLGRRAAHNANARAVATTVSGLLAAASAPSIASITALDPVALSLAVVSVVVILGRVLSREPGERALLSTTLLPLGLSLAIAQLVVTPATTSLQPVVSTLTFLIAVVVVASDPRSTYGRYAGLALVALAAVALSDRVVIDSVAASAAATSVSTHERAIVALATLVLVAAASALTTRRTARWVVDSGVGVTAIAALPVALDGGLAPLSMLIAAVGALALAARDWTATPQLLRVLAAAATLLLAVVALALFLGDTIARNEAATVLPIGAALLAVTVALRWRTPADGPGRALSAAVAALIVVALGPTVATAFAVDTGATTLLLAAIVLGLARLPRRDIAERAATVAATVPVALVLALAIVVESGDRTLLAAGAIAALLLALTALLTDARRGIDRTAAFATLGLAAALVTAQGIRTAVALIDDDVRVPDAQLALAALSAMTVLAVIGALTVRGRDRLALDIGLAAIAVPTAILVTDGGRFSLPLTMSAVLLLAVAISRDGLFGSQSKRRFLGWAALASATAALWSFLADRGVENPEPFTLPLAAVLLAIAGLLARVPVADSATRTVSRPTIIAVSALAVAGLPLAALAGEGPVTRGASVGVIATALVLAVIIGRVHSGIRWRGLPQLLLGVAVVTQVVLSISVTVRVDLEAATRGGTPVDAPLQVAAVLIVVMLIGTAAATWVTLPRSDELAVPRTVSVTTAATAGTAALCSAIIGLSGAMEQVELIAIPLALALLLIGTFELDRRAAARSLPWLTPGFVALLLPSLIAVDVDGGVWRIAALGIAATIILIGGVVRRLQAPFLVGVTVLLVHAGIQTWPLIAEIGQSIEWWLWLGIAGVAIVAVAARYERRVQNVKNTVRRISELR</sequence>
<feature type="transmembrane region" description="Helical" evidence="2">
    <location>
        <begin position="915"/>
        <end position="936"/>
    </location>
</feature>
<feature type="transmembrane region" description="Helical" evidence="2">
    <location>
        <begin position="274"/>
        <end position="294"/>
    </location>
</feature>
<feature type="transmembrane region" description="Helical" evidence="2">
    <location>
        <begin position="830"/>
        <end position="847"/>
    </location>
</feature>
<dbReference type="Proteomes" id="UP000218965">
    <property type="component" value="Chromosome"/>
</dbReference>
<reference evidence="4" key="1">
    <citation type="submission" date="2015-12" db="EMBL/GenBank/DDBJ databases">
        <authorList>
            <person name="Shamseldin A."/>
            <person name="Moawad H."/>
            <person name="Abd El-Rahim W.M."/>
            <person name="Sadowsky M.J."/>
        </authorList>
    </citation>
    <scope>NUCLEOTIDE SEQUENCE [LARGE SCALE GENOMIC DNA]</scope>
    <source>
        <strain evidence="4">JAM AC0309</strain>
    </source>
</reference>
<protein>
    <submittedName>
        <fullName evidence="3">Uncharacterized protein</fullName>
    </submittedName>
</protein>
<feature type="transmembrane region" description="Helical" evidence="2">
    <location>
        <begin position="668"/>
        <end position="686"/>
    </location>
</feature>
<feature type="transmembrane region" description="Helical" evidence="2">
    <location>
        <begin position="991"/>
        <end position="1009"/>
    </location>
</feature>
<feature type="region of interest" description="Disordered" evidence="1">
    <location>
        <begin position="78"/>
        <end position="148"/>
    </location>
</feature>
<feature type="transmembrane region" description="Helical" evidence="2">
    <location>
        <begin position="300"/>
        <end position="320"/>
    </location>
</feature>
<feature type="transmembrane region" description="Helical" evidence="2">
    <location>
        <begin position="1080"/>
        <end position="1097"/>
    </location>
</feature>
<evidence type="ECO:0000256" key="1">
    <source>
        <dbReference type="SAM" id="MobiDB-lite"/>
    </source>
</evidence>
<feature type="transmembrane region" description="Helical" evidence="2">
    <location>
        <begin position="500"/>
        <end position="525"/>
    </location>
</feature>
<feature type="transmembrane region" description="Helical" evidence="2">
    <location>
        <begin position="248"/>
        <end position="267"/>
    </location>
</feature>
<feature type="transmembrane region" description="Helical" evidence="2">
    <location>
        <begin position="719"/>
        <end position="737"/>
    </location>
</feature>
<feature type="transmembrane region" description="Helical" evidence="2">
    <location>
        <begin position="966"/>
        <end position="985"/>
    </location>
</feature>
<dbReference type="EMBL" id="AP017315">
    <property type="protein sequence ID" value="BAU32936.1"/>
    <property type="molecule type" value="Genomic_DNA"/>
</dbReference>
<accession>A0A0U4WZ85</accession>
<feature type="transmembrane region" description="Helical" evidence="2">
    <location>
        <begin position="590"/>
        <end position="611"/>
    </location>
</feature>
<feature type="transmembrane region" description="Helical" evidence="2">
    <location>
        <begin position="942"/>
        <end position="959"/>
    </location>
</feature>
<name>A0A0U4WZ85_9MICO</name>
<evidence type="ECO:0000313" key="4">
    <source>
        <dbReference type="Proteomes" id="UP000218965"/>
    </source>
</evidence>
<feature type="transmembrane region" description="Helical" evidence="2">
    <location>
        <begin position="859"/>
        <end position="878"/>
    </location>
</feature>
<feature type="transmembrane region" description="Helical" evidence="2">
    <location>
        <begin position="537"/>
        <end position="554"/>
    </location>
</feature>
<feature type="transmembrane region" description="Helical" evidence="2">
    <location>
        <begin position="744"/>
        <end position="764"/>
    </location>
</feature>